<dbReference type="InterPro" id="IPR025198">
    <property type="entry name" value="PPK_N_dom"/>
</dbReference>
<name>A0ABR6W818_9BACT</name>
<dbReference type="RefSeq" id="WP_186738477.1">
    <property type="nucleotide sequence ID" value="NZ_VFIA01000018.1"/>
</dbReference>
<dbReference type="Pfam" id="PF02503">
    <property type="entry name" value="PP_kinase"/>
    <property type="match status" value="1"/>
</dbReference>
<dbReference type="SUPFAM" id="SSF56024">
    <property type="entry name" value="Phospholipase D/nuclease"/>
    <property type="match status" value="2"/>
</dbReference>
<evidence type="ECO:0000259" key="10">
    <source>
        <dbReference type="Pfam" id="PF13090"/>
    </source>
</evidence>
<keyword evidence="5 6" id="KW-0067">ATP-binding</keyword>
<feature type="binding site" evidence="6">
    <location>
        <position position="661"/>
    </location>
    <ligand>
        <name>ATP</name>
        <dbReference type="ChEBI" id="CHEBI:30616"/>
    </ligand>
</feature>
<feature type="active site" description="Phosphohistidine intermediate" evidence="6">
    <location>
        <position position="504"/>
    </location>
</feature>
<evidence type="ECO:0000256" key="1">
    <source>
        <dbReference type="ARBA" id="ARBA00022553"/>
    </source>
</evidence>
<accession>A0ABR6W818</accession>
<comment type="cofactor">
    <cofactor evidence="6">
        <name>Mg(2+)</name>
        <dbReference type="ChEBI" id="CHEBI:18420"/>
    </cofactor>
</comment>
<dbReference type="Pfam" id="PF13089">
    <property type="entry name" value="PP_kinase_N"/>
    <property type="match status" value="1"/>
</dbReference>
<dbReference type="Gene3D" id="1.20.58.310">
    <property type="entry name" value="Polyphosphate kinase N-terminal domain"/>
    <property type="match status" value="1"/>
</dbReference>
<protein>
    <recommendedName>
        <fullName evidence="6 7">Polyphosphate kinase</fullName>
        <ecNumber evidence="6 7">2.7.4.1</ecNumber>
    </recommendedName>
    <alternativeName>
        <fullName evidence="6">ATP-polyphosphate phosphotransferase</fullName>
    </alternativeName>
    <alternativeName>
        <fullName evidence="6">Polyphosphoric acid kinase</fullName>
    </alternativeName>
</protein>
<evidence type="ECO:0000256" key="3">
    <source>
        <dbReference type="ARBA" id="ARBA00022741"/>
    </source>
</evidence>
<feature type="domain" description="Polyphosphate kinase middle" evidence="8">
    <location>
        <begin position="170"/>
        <end position="371"/>
    </location>
</feature>
<comment type="catalytic activity">
    <reaction evidence="6 7">
        <text>[phosphate](n) + ATP = [phosphate](n+1) + ADP</text>
        <dbReference type="Rhea" id="RHEA:19573"/>
        <dbReference type="Rhea" id="RHEA-COMP:9859"/>
        <dbReference type="Rhea" id="RHEA-COMP:14280"/>
        <dbReference type="ChEBI" id="CHEBI:16838"/>
        <dbReference type="ChEBI" id="CHEBI:30616"/>
        <dbReference type="ChEBI" id="CHEBI:456216"/>
        <dbReference type="EC" id="2.7.4.1"/>
    </reaction>
</comment>
<dbReference type="PANTHER" id="PTHR30218:SF0">
    <property type="entry name" value="POLYPHOSPHATE KINASE"/>
    <property type="match status" value="1"/>
</dbReference>
<dbReference type="InterPro" id="IPR024953">
    <property type="entry name" value="PP_kinase_middle"/>
</dbReference>
<dbReference type="GO" id="GO:0016301">
    <property type="term" value="F:kinase activity"/>
    <property type="evidence" value="ECO:0007669"/>
    <property type="project" value="UniProtKB-KW"/>
</dbReference>
<comment type="function">
    <text evidence="6 7">Catalyzes the reversible transfer of the terminal phosphate of ATP to form a long-chain polyphosphate (polyP).</text>
</comment>
<keyword evidence="6" id="KW-0479">Metal-binding</keyword>
<evidence type="ECO:0000256" key="4">
    <source>
        <dbReference type="ARBA" id="ARBA00022777"/>
    </source>
</evidence>
<evidence type="ECO:0000259" key="11">
    <source>
        <dbReference type="Pfam" id="PF17941"/>
    </source>
</evidence>
<dbReference type="InterPro" id="IPR003414">
    <property type="entry name" value="PP_kinase"/>
</dbReference>
<comment type="caution">
    <text evidence="12">The sequence shown here is derived from an EMBL/GenBank/DDBJ whole genome shotgun (WGS) entry which is preliminary data.</text>
</comment>
<sequence length="788" mass="90581">MRYSINSNRTILGNLVSRFTQRTPDKATAAPDKMAKVSEKVSTVIDQSNYLSRDLSWLKFNERVLDQARSQQVPLENRTLMERLKFLAISASNLDEFFMIRVGSLYNYLDYHKQRVDYSGLREIPFRKALFSTSQQFFKDQQTVFTEQLLPLFAENGLQLSNYIDLTADEQAEAVNYFDRAIYPTLTPMLYDYTHTFPVLLAKVLIFGVVTQNPDGAGGLQSMRSEDEDDRQRLSFVQIPSNLPRFLSFEREEDGDIRILFLPIEEIIRHNIKKLYRNVELTSVNLFRITRNGDFTLDENDDDEVDFIDEVRQKIKNRRLGRVTRVEVETDGKGGVGSPWMLNLLKKRWEIDDLNIFESATLLDFSAFWQIIGNPEFKDDMPRQHAPVPPLGLGRDKNDNIFDIIKQRDLLLHHPYNNFEPVLQLLEQAAEDPNVLAIKITVYRLAKRSRITEALLKAAENGKHVSVLFEVKARFDEENNIREAQRLQKAGCFVIYGISRFKTHTKLLLVVRNEGSRVVRYAHMATGNYNEDTSKLYTDIGLLTTNEIYTHDISEFFNVITGHSLPNEYQYLITAPRDMREQLLRLIKVEADNAQRGLPSGICIKANSLEDKLVIDALYKASQAGVPIRLIIRSICCLRPKRAGLSENISVRSIVGDFLEHTRIYYFHNNGDAKVYGGSADVMVRSFDRRIESLFFLADPRVKQLAVTILAYNLRDNVNTYELQEDGGFLKCEVPAGSEPFNIHERFFEVTEKEVSDARLFDPTIKPAGIAEIEEEYQEGAERAIANI</sequence>
<dbReference type="InterPro" id="IPR036830">
    <property type="entry name" value="PP_kinase_middle_dom_sf"/>
</dbReference>
<comment type="PTM">
    <text evidence="6 7">An intermediate of this reaction is the autophosphorylated ppk in which a phosphate is covalently linked to a histidine residue through a N-P bond.</text>
</comment>
<proteinExistence type="inferred from homology"/>
<dbReference type="Pfam" id="PF17941">
    <property type="entry name" value="PP_kinase_C_1"/>
    <property type="match status" value="1"/>
</dbReference>
<dbReference type="SUPFAM" id="SSF143724">
    <property type="entry name" value="PHP14-like"/>
    <property type="match status" value="1"/>
</dbReference>
<evidence type="ECO:0000313" key="12">
    <source>
        <dbReference type="EMBL" id="MBC3792721.1"/>
    </source>
</evidence>
<evidence type="ECO:0000313" key="13">
    <source>
        <dbReference type="Proteomes" id="UP000700732"/>
    </source>
</evidence>
<keyword evidence="3 6" id="KW-0547">Nucleotide-binding</keyword>
<keyword evidence="4 6" id="KW-0418">Kinase</keyword>
<dbReference type="CDD" id="cd09168">
    <property type="entry name" value="PLDc_PaPPK1_C2_like"/>
    <property type="match status" value="1"/>
</dbReference>
<feature type="domain" description="Polyphosphate kinase C-terminal" evidence="11">
    <location>
        <begin position="400"/>
        <end position="564"/>
    </location>
</feature>
<evidence type="ECO:0000256" key="2">
    <source>
        <dbReference type="ARBA" id="ARBA00022679"/>
    </source>
</evidence>
<keyword evidence="6" id="KW-0460">Magnesium</keyword>
<dbReference type="HAMAP" id="MF_00347">
    <property type="entry name" value="Polyphosphate_kinase"/>
    <property type="match status" value="1"/>
</dbReference>
<dbReference type="PIRSF" id="PIRSF015589">
    <property type="entry name" value="PP_kinase"/>
    <property type="match status" value="1"/>
</dbReference>
<evidence type="ECO:0000256" key="7">
    <source>
        <dbReference type="RuleBase" id="RU003800"/>
    </source>
</evidence>
<dbReference type="InterPro" id="IPR041108">
    <property type="entry name" value="PP_kinase_C_1"/>
</dbReference>
<evidence type="ECO:0000256" key="6">
    <source>
        <dbReference type="HAMAP-Rule" id="MF_00347"/>
    </source>
</evidence>
<dbReference type="PANTHER" id="PTHR30218">
    <property type="entry name" value="POLYPHOSPHATE KINASE"/>
    <property type="match status" value="1"/>
</dbReference>
<dbReference type="InterPro" id="IPR025200">
    <property type="entry name" value="PPK_C_dom2"/>
</dbReference>
<keyword evidence="2 6" id="KW-0808">Transferase</keyword>
<feature type="binding site" evidence="6">
    <location>
        <position position="444"/>
    </location>
    <ligand>
        <name>Mg(2+)</name>
        <dbReference type="ChEBI" id="CHEBI:18420"/>
    </ligand>
</feature>
<comment type="similarity">
    <text evidence="6 7">Belongs to the polyphosphate kinase 1 (PPK1) family.</text>
</comment>
<reference evidence="12 13" key="1">
    <citation type="submission" date="2019-06" db="EMBL/GenBank/DDBJ databases">
        <title>Spirosoma utsteinense sp. nov. isolated from Antarctic ice-free soils.</title>
        <authorList>
            <person name="Tahon G."/>
        </authorList>
    </citation>
    <scope>NUCLEOTIDE SEQUENCE [LARGE SCALE GENOMIC DNA]</scope>
    <source>
        <strain evidence="12 13">LMG 31447</strain>
    </source>
</reference>
<keyword evidence="1 6" id="KW-0597">Phosphoprotein</keyword>
<dbReference type="Proteomes" id="UP000700732">
    <property type="component" value="Unassembled WGS sequence"/>
</dbReference>
<feature type="domain" description="Polyphosphate kinase N-terminal" evidence="9">
    <location>
        <begin position="50"/>
        <end position="160"/>
    </location>
</feature>
<dbReference type="SUPFAM" id="SSF140356">
    <property type="entry name" value="PPK N-terminal domain-like"/>
    <property type="match status" value="1"/>
</dbReference>
<dbReference type="EMBL" id="VFIA01000018">
    <property type="protein sequence ID" value="MBC3792721.1"/>
    <property type="molecule type" value="Genomic_DNA"/>
</dbReference>
<feature type="binding site" evidence="6">
    <location>
        <position position="93"/>
    </location>
    <ligand>
        <name>ATP</name>
        <dbReference type="ChEBI" id="CHEBI:30616"/>
    </ligand>
</feature>
<feature type="binding site" evidence="6">
    <location>
        <position position="537"/>
    </location>
    <ligand>
        <name>ATP</name>
        <dbReference type="ChEBI" id="CHEBI:30616"/>
    </ligand>
</feature>
<feature type="binding site" evidence="6">
    <location>
        <position position="474"/>
    </location>
    <ligand>
        <name>Mg(2+)</name>
        <dbReference type="ChEBI" id="CHEBI:18420"/>
    </ligand>
</feature>
<evidence type="ECO:0000259" key="9">
    <source>
        <dbReference type="Pfam" id="PF13089"/>
    </source>
</evidence>
<dbReference type="NCBIfam" id="TIGR03705">
    <property type="entry name" value="poly_P_kin"/>
    <property type="match status" value="1"/>
</dbReference>
<dbReference type="Pfam" id="PF13090">
    <property type="entry name" value="PP_kinase_C"/>
    <property type="match status" value="1"/>
</dbReference>
<dbReference type="Gene3D" id="3.30.870.10">
    <property type="entry name" value="Endonuclease Chain A"/>
    <property type="match status" value="2"/>
</dbReference>
<keyword evidence="13" id="KW-1185">Reference proteome</keyword>
<dbReference type="NCBIfam" id="NF003921">
    <property type="entry name" value="PRK05443.2-2"/>
    <property type="match status" value="1"/>
</dbReference>
<organism evidence="12 13">
    <name type="scientific">Spirosoma utsteinense</name>
    <dbReference type="NCBI Taxonomy" id="2585773"/>
    <lineage>
        <taxon>Bacteria</taxon>
        <taxon>Pseudomonadati</taxon>
        <taxon>Bacteroidota</taxon>
        <taxon>Cytophagia</taxon>
        <taxon>Cytophagales</taxon>
        <taxon>Cytophagaceae</taxon>
        <taxon>Spirosoma</taxon>
    </lineage>
</organism>
<dbReference type="EC" id="2.7.4.1" evidence="6 7"/>
<evidence type="ECO:0000259" key="8">
    <source>
        <dbReference type="Pfam" id="PF02503"/>
    </source>
</evidence>
<gene>
    <name evidence="6" type="primary">ppk</name>
    <name evidence="12" type="ORF">FH603_3235</name>
</gene>
<dbReference type="Gene3D" id="3.30.1840.10">
    <property type="entry name" value="Polyphosphate kinase middle domain"/>
    <property type="match status" value="1"/>
</dbReference>
<feature type="domain" description="Polyphosphate kinase C-terminal" evidence="10">
    <location>
        <begin position="572"/>
        <end position="738"/>
    </location>
</feature>
<feature type="binding site" evidence="6">
    <location>
        <position position="633"/>
    </location>
    <ligand>
        <name>ATP</name>
        <dbReference type="ChEBI" id="CHEBI:30616"/>
    </ligand>
</feature>
<dbReference type="InterPro" id="IPR036832">
    <property type="entry name" value="PPK_N_dom_sf"/>
</dbReference>
<evidence type="ECO:0000256" key="5">
    <source>
        <dbReference type="ARBA" id="ARBA00022840"/>
    </source>
</evidence>